<gene>
    <name evidence="1" type="ORF">S03H2_56942</name>
</gene>
<dbReference type="Pfam" id="PF11848">
    <property type="entry name" value="DUF3368"/>
    <property type="match status" value="1"/>
</dbReference>
<dbReference type="PANTHER" id="PTHR39550:SF1">
    <property type="entry name" value="SLL0658 PROTEIN"/>
    <property type="match status" value="1"/>
</dbReference>
<evidence type="ECO:0000313" key="1">
    <source>
        <dbReference type="EMBL" id="GAH89728.1"/>
    </source>
</evidence>
<dbReference type="EMBL" id="BARU01036468">
    <property type="protein sequence ID" value="GAH89728.1"/>
    <property type="molecule type" value="Genomic_DNA"/>
</dbReference>
<accession>X1L6D4</accession>
<dbReference type="InterPro" id="IPR021799">
    <property type="entry name" value="PIN-like_prokaryotic"/>
</dbReference>
<feature type="non-terminal residue" evidence="1">
    <location>
        <position position="1"/>
    </location>
</feature>
<proteinExistence type="predicted"/>
<organism evidence="1">
    <name type="scientific">marine sediment metagenome</name>
    <dbReference type="NCBI Taxonomy" id="412755"/>
    <lineage>
        <taxon>unclassified sequences</taxon>
        <taxon>metagenomes</taxon>
        <taxon>ecological metagenomes</taxon>
    </lineage>
</organism>
<evidence type="ECO:0008006" key="2">
    <source>
        <dbReference type="Google" id="ProtNLM"/>
    </source>
</evidence>
<dbReference type="SUPFAM" id="SSF88723">
    <property type="entry name" value="PIN domain-like"/>
    <property type="match status" value="1"/>
</dbReference>
<protein>
    <recommendedName>
        <fullName evidence="2">PIN domain-containing protein</fullName>
    </recommendedName>
</protein>
<comment type="caution">
    <text evidence="1">The sequence shown here is derived from an EMBL/GenBank/DDBJ whole genome shotgun (WGS) entry which is preliminary data.</text>
</comment>
<dbReference type="InterPro" id="IPR029060">
    <property type="entry name" value="PIN-like_dom_sf"/>
</dbReference>
<reference evidence="1" key="1">
    <citation type="journal article" date="2014" name="Front. Microbiol.">
        <title>High frequency of phylogenetically diverse reductive dehalogenase-homologous genes in deep subseafloor sedimentary metagenomes.</title>
        <authorList>
            <person name="Kawai M."/>
            <person name="Futagami T."/>
            <person name="Toyoda A."/>
            <person name="Takaki Y."/>
            <person name="Nishi S."/>
            <person name="Hori S."/>
            <person name="Arai W."/>
            <person name="Tsubouchi T."/>
            <person name="Morono Y."/>
            <person name="Uchiyama I."/>
            <person name="Ito T."/>
            <person name="Fujiyama A."/>
            <person name="Inagaki F."/>
            <person name="Takami H."/>
        </authorList>
    </citation>
    <scope>NUCLEOTIDE SEQUENCE</scope>
    <source>
        <strain evidence="1">Expedition CK06-06</strain>
    </source>
</reference>
<name>X1L6D4_9ZZZZ</name>
<dbReference type="PANTHER" id="PTHR39550">
    <property type="entry name" value="SLL0658 PROTEIN"/>
    <property type="match status" value="1"/>
</dbReference>
<sequence>GAVQHLKRLFEEIYIPPAVYEELSRAKEIGFDFVDELIEDIRILNLNEDEYSEFVRLMEDEDYLHSGELQGIVLCKHRNGVLLTNDRRAKNFCKRNNIVYFDVKGILRAFYKKKILEVEEIRDLVAEIEEKDNTRIKDFEAVFE</sequence>
<dbReference type="AlphaFoldDB" id="X1L6D4"/>